<dbReference type="Gene3D" id="1.20.950.20">
    <property type="entry name" value="Transmembrane di-heme cytochromes, Chain C"/>
    <property type="match status" value="1"/>
</dbReference>
<keyword evidence="2" id="KW-1003">Cell membrane</keyword>
<feature type="transmembrane region" description="Helical" evidence="6">
    <location>
        <begin position="58"/>
        <end position="75"/>
    </location>
</feature>
<dbReference type="GO" id="GO:0005886">
    <property type="term" value="C:plasma membrane"/>
    <property type="evidence" value="ECO:0007669"/>
    <property type="project" value="UniProtKB-SubCell"/>
</dbReference>
<dbReference type="GO" id="GO:0022904">
    <property type="term" value="P:respiratory electron transport chain"/>
    <property type="evidence" value="ECO:0007669"/>
    <property type="project" value="InterPro"/>
</dbReference>
<dbReference type="AlphaFoldDB" id="A0A5D6W517"/>
<evidence type="ECO:0000256" key="1">
    <source>
        <dbReference type="ARBA" id="ARBA00004651"/>
    </source>
</evidence>
<dbReference type="PANTHER" id="PTHR30074">
    <property type="entry name" value="FORMATE DEHYDROGENASE, NITRATE-INDUCIBLE, CYTOCHROME B556 FDN SUBUNIT"/>
    <property type="match status" value="1"/>
</dbReference>
<dbReference type="OrthoDB" id="1808646at2"/>
<proteinExistence type="predicted"/>
<keyword evidence="9" id="KW-1185">Reference proteome</keyword>
<dbReference type="PANTHER" id="PTHR30074:SF6">
    <property type="entry name" value="FORMATE DEHYDROGENASE GAMMA SUBUNIT"/>
    <property type="match status" value="1"/>
</dbReference>
<organism evidence="8 9">
    <name type="scientific">Selenomonas ruminis</name>
    <dbReference type="NCBI Taxonomy" id="2593411"/>
    <lineage>
        <taxon>Bacteria</taxon>
        <taxon>Bacillati</taxon>
        <taxon>Bacillota</taxon>
        <taxon>Negativicutes</taxon>
        <taxon>Selenomonadales</taxon>
        <taxon>Selenomonadaceae</taxon>
        <taxon>Selenomonas</taxon>
    </lineage>
</organism>
<sequence length="243" mass="26949">MIVNKKYIKRHKMGFVYFHWINAVSFFMLLLTALPLYADSFRFLYDTFGAATLQYAHRVFAVIFILNPIIGLVTAHDGIRRLVKEVVSFGRDDIVFNQKFPAELIGKEPEGIPPQSFYNGGEKMNILLQAVLWALLVISGAVLWFGDGVVSPVIRTWMIPLHSICAGFGFAAAIGHIYLAVGVNPDSCHGMLDGTVKASYAVKHHGKWVDELVAQSSLTEDEVKKAVEADEPVEDASIQARPV</sequence>
<keyword evidence="5 6" id="KW-0472">Membrane</keyword>
<feature type="transmembrane region" description="Helical" evidence="6">
    <location>
        <begin position="126"/>
        <end position="145"/>
    </location>
</feature>
<evidence type="ECO:0000256" key="4">
    <source>
        <dbReference type="ARBA" id="ARBA00022989"/>
    </source>
</evidence>
<dbReference type="EMBL" id="VTOY01000007">
    <property type="protein sequence ID" value="TYZ21898.1"/>
    <property type="molecule type" value="Genomic_DNA"/>
</dbReference>
<evidence type="ECO:0000313" key="8">
    <source>
        <dbReference type="EMBL" id="TYZ21898.1"/>
    </source>
</evidence>
<feature type="domain" description="Cytochrome b561 bacterial/Ni-hydrogenase" evidence="7">
    <location>
        <begin position="14"/>
        <end position="181"/>
    </location>
</feature>
<dbReference type="GO" id="GO:0036397">
    <property type="term" value="F:formate dehydrogenase (quinone) activity"/>
    <property type="evidence" value="ECO:0007669"/>
    <property type="project" value="TreeGrafter"/>
</dbReference>
<feature type="transmembrane region" description="Helical" evidence="6">
    <location>
        <begin position="15"/>
        <end position="38"/>
    </location>
</feature>
<dbReference type="GO" id="GO:0009326">
    <property type="term" value="C:formate dehydrogenase complex"/>
    <property type="evidence" value="ECO:0007669"/>
    <property type="project" value="TreeGrafter"/>
</dbReference>
<dbReference type="GO" id="GO:0009061">
    <property type="term" value="P:anaerobic respiration"/>
    <property type="evidence" value="ECO:0007669"/>
    <property type="project" value="TreeGrafter"/>
</dbReference>
<dbReference type="Proteomes" id="UP000323646">
    <property type="component" value="Unassembled WGS sequence"/>
</dbReference>
<dbReference type="RefSeq" id="WP_149171671.1">
    <property type="nucleotide sequence ID" value="NZ_VTOY01000007.1"/>
</dbReference>
<comment type="subcellular location">
    <subcellularLocation>
        <location evidence="1">Cell membrane</location>
        <topology evidence="1">Multi-pass membrane protein</topology>
    </subcellularLocation>
</comment>
<comment type="caution">
    <text evidence="8">The sequence shown here is derived from an EMBL/GenBank/DDBJ whole genome shotgun (WGS) entry which is preliminary data.</text>
</comment>
<evidence type="ECO:0000256" key="5">
    <source>
        <dbReference type="ARBA" id="ARBA00023136"/>
    </source>
</evidence>
<dbReference type="Pfam" id="PF01292">
    <property type="entry name" value="Ni_hydr_CYTB"/>
    <property type="match status" value="1"/>
</dbReference>
<evidence type="ECO:0000259" key="7">
    <source>
        <dbReference type="Pfam" id="PF01292"/>
    </source>
</evidence>
<reference evidence="8 9" key="1">
    <citation type="submission" date="2019-08" db="EMBL/GenBank/DDBJ databases">
        <title>Selenomonas sp. mPRGC5 and Selenomonas sp. mPRGC8 isolated from ruminal fluid of dairy goat (Capra hircus).</title>
        <authorList>
            <person name="Poothong S."/>
            <person name="Nuengjamnong C."/>
            <person name="Tanasupawat S."/>
        </authorList>
    </citation>
    <scope>NUCLEOTIDE SEQUENCE [LARGE SCALE GENOMIC DNA]</scope>
    <source>
        <strain evidence="9">mPRGC5</strain>
    </source>
</reference>
<evidence type="ECO:0000256" key="2">
    <source>
        <dbReference type="ARBA" id="ARBA00022475"/>
    </source>
</evidence>
<feature type="transmembrane region" description="Helical" evidence="6">
    <location>
        <begin position="157"/>
        <end position="181"/>
    </location>
</feature>
<evidence type="ECO:0000256" key="6">
    <source>
        <dbReference type="SAM" id="Phobius"/>
    </source>
</evidence>
<gene>
    <name evidence="8" type="ORF">FZ040_08895</name>
</gene>
<dbReference type="InterPro" id="IPR011577">
    <property type="entry name" value="Cyt_b561_bac/Ni-Hgenase"/>
</dbReference>
<keyword evidence="3 6" id="KW-0812">Transmembrane</keyword>
<evidence type="ECO:0000256" key="3">
    <source>
        <dbReference type="ARBA" id="ARBA00022692"/>
    </source>
</evidence>
<dbReference type="InterPro" id="IPR051817">
    <property type="entry name" value="FDH_cytochrome_b556_subunit"/>
</dbReference>
<dbReference type="InterPro" id="IPR016174">
    <property type="entry name" value="Di-haem_cyt_TM"/>
</dbReference>
<dbReference type="GO" id="GO:0009055">
    <property type="term" value="F:electron transfer activity"/>
    <property type="evidence" value="ECO:0007669"/>
    <property type="project" value="InterPro"/>
</dbReference>
<accession>A0A5D6W517</accession>
<keyword evidence="4 6" id="KW-1133">Transmembrane helix</keyword>
<dbReference type="SUPFAM" id="SSF81342">
    <property type="entry name" value="Transmembrane di-heme cytochromes"/>
    <property type="match status" value="1"/>
</dbReference>
<evidence type="ECO:0000313" key="9">
    <source>
        <dbReference type="Proteomes" id="UP000323646"/>
    </source>
</evidence>
<dbReference type="GO" id="GO:0015944">
    <property type="term" value="P:formate oxidation"/>
    <property type="evidence" value="ECO:0007669"/>
    <property type="project" value="TreeGrafter"/>
</dbReference>
<name>A0A5D6W517_9FIRM</name>
<protein>
    <submittedName>
        <fullName evidence="8">Formate dehydrogenase</fullName>
    </submittedName>
</protein>